<feature type="domain" description="ATP-cone" evidence="4">
    <location>
        <begin position="7"/>
        <end position="100"/>
    </location>
</feature>
<keyword evidence="1 3" id="KW-0547">Nucleotide-binding</keyword>
<dbReference type="Pfam" id="PF03477">
    <property type="entry name" value="ATP-cone"/>
    <property type="match status" value="2"/>
</dbReference>
<name>A0A2M6WIJ9_9BACT</name>
<evidence type="ECO:0000313" key="6">
    <source>
        <dbReference type="Proteomes" id="UP000228635"/>
    </source>
</evidence>
<dbReference type="AlphaFoldDB" id="A0A2M6WIJ9"/>
<evidence type="ECO:0000256" key="3">
    <source>
        <dbReference type="PROSITE-ProRule" id="PRU00492"/>
    </source>
</evidence>
<dbReference type="PROSITE" id="PS51161">
    <property type="entry name" value="ATP_CONE"/>
    <property type="match status" value="2"/>
</dbReference>
<organism evidence="5 6">
    <name type="scientific">Candidatus Harrisonbacteria bacterium CG10_big_fil_rev_8_21_14_0_10_42_17</name>
    <dbReference type="NCBI Taxonomy" id="1974584"/>
    <lineage>
        <taxon>Bacteria</taxon>
        <taxon>Candidatus Harrisoniibacteriota</taxon>
    </lineage>
</organism>
<proteinExistence type="predicted"/>
<feature type="domain" description="ATP-cone" evidence="4">
    <location>
        <begin position="101"/>
        <end position="189"/>
    </location>
</feature>
<evidence type="ECO:0000256" key="2">
    <source>
        <dbReference type="ARBA" id="ARBA00022840"/>
    </source>
</evidence>
<protein>
    <recommendedName>
        <fullName evidence="4">ATP-cone domain-containing protein</fullName>
    </recommendedName>
</protein>
<dbReference type="GO" id="GO:0005524">
    <property type="term" value="F:ATP binding"/>
    <property type="evidence" value="ECO:0007669"/>
    <property type="project" value="UniProtKB-UniRule"/>
</dbReference>
<dbReference type="Proteomes" id="UP000228635">
    <property type="component" value="Unassembled WGS sequence"/>
</dbReference>
<evidence type="ECO:0000256" key="1">
    <source>
        <dbReference type="ARBA" id="ARBA00022741"/>
    </source>
</evidence>
<keyword evidence="2 3" id="KW-0067">ATP-binding</keyword>
<dbReference type="EMBL" id="PFBA01000013">
    <property type="protein sequence ID" value="PIT92596.1"/>
    <property type="molecule type" value="Genomic_DNA"/>
</dbReference>
<accession>A0A2M6WIJ9</accession>
<comment type="caution">
    <text evidence="5">The sequence shown here is derived from an EMBL/GenBank/DDBJ whole genome shotgun (WGS) entry which is preliminary data.</text>
</comment>
<gene>
    <name evidence="5" type="ORF">COU08_01205</name>
</gene>
<evidence type="ECO:0000313" key="5">
    <source>
        <dbReference type="EMBL" id="PIT92596.1"/>
    </source>
</evidence>
<reference evidence="6" key="1">
    <citation type="submission" date="2017-09" db="EMBL/GenBank/DDBJ databases">
        <title>Depth-based differentiation of microbial function through sediment-hosted aquifers and enrichment of novel symbionts in the deep terrestrial subsurface.</title>
        <authorList>
            <person name="Probst A.J."/>
            <person name="Ladd B."/>
            <person name="Jarett J.K."/>
            <person name="Geller-Mcgrath D.E."/>
            <person name="Sieber C.M.K."/>
            <person name="Emerson J.B."/>
            <person name="Anantharaman K."/>
            <person name="Thomas B.C."/>
            <person name="Malmstrom R."/>
            <person name="Stieglmeier M."/>
            <person name="Klingl A."/>
            <person name="Woyke T."/>
            <person name="Ryan C.M."/>
            <person name="Banfield J.F."/>
        </authorList>
    </citation>
    <scope>NUCLEOTIDE SEQUENCE [LARGE SCALE GENOMIC DNA]</scope>
</reference>
<sequence>MKNTLPTLIKKRSGYKVIFRKEKLRASIEKTIHHMRYNENPHIVKKLYEEILEELKKGKTETVTVDKIRGLIIKAFKSNSLDHLAEAYDYVFLEIQSRKVKKIIKRDGSRVEMHPYKIFKGVRKALQQVEIDDPLKAETVTKEALGLIEKKYGKEKIVPAEMVRDIIEYVFIRHGLERAADAYLLDRYA</sequence>
<dbReference type="InterPro" id="IPR005144">
    <property type="entry name" value="ATP-cone_dom"/>
</dbReference>
<evidence type="ECO:0000259" key="4">
    <source>
        <dbReference type="PROSITE" id="PS51161"/>
    </source>
</evidence>